<evidence type="ECO:0000256" key="3">
    <source>
        <dbReference type="ARBA" id="ARBA00022989"/>
    </source>
</evidence>
<dbReference type="PROSITE" id="PS00216">
    <property type="entry name" value="SUGAR_TRANSPORT_1"/>
    <property type="match status" value="1"/>
</dbReference>
<sequence length="384" mass="38327">MNAPLRRRLVVTVSAFVLLGVFWGTFAVLLPDLSGAVGLSPGPLGAALLVGALASIVSMGLLGWASDFAGRRVFLLGALVVFGVGVLGLGAVGSFAALALALVVVYAGSGLYDVGINASAIDIEREAGRRLMAYFHASFSAGGLLGAVGSGVLLAAGLDYRLIYASVLLPLVLVALAVALTDLSPAEPPAPEGEIPPGGVFAAFGDRALLLVALVATLGLLSEGEMEHWSGIYLRDTLGLSALVGGGGVAVFFGAMAVGRLAAAPIIHAFGTRPVLAAAGLFAALGMGLSLATTRPSLVVLGFLVVGLALSAIVPIAFSLAGDLAKGRVGSATSVLTTTSYGGFLIGPVLVGGLAELFGLRLALTTIAVAGAAVFLLSFRLGRP</sequence>
<dbReference type="STRING" id="42256.RradSPS_0378"/>
<comment type="subcellular location">
    <subcellularLocation>
        <location evidence="1">Cell membrane</location>
        <topology evidence="1">Multi-pass membrane protein</topology>
    </subcellularLocation>
</comment>
<reference evidence="7 9" key="1">
    <citation type="submission" date="2014-03" db="EMBL/GenBank/DDBJ databases">
        <title>Complete genome sequence of the Radio-Resistant Rubrobacter radiotolerans RSPS-4.</title>
        <authorList>
            <person name="Egas C.C."/>
            <person name="Barroso C.C."/>
            <person name="Froufe H.J.C."/>
            <person name="Pacheco J.J."/>
            <person name="Albuquerque L.L."/>
            <person name="da Costa M.M.S."/>
        </authorList>
    </citation>
    <scope>NUCLEOTIDE SEQUENCE [LARGE SCALE GENOMIC DNA]</scope>
    <source>
        <strain evidence="7 9">RSPS-4</strain>
    </source>
</reference>
<keyword evidence="3 5" id="KW-1133">Transmembrane helix</keyword>
<keyword evidence="9" id="KW-1185">Reference proteome</keyword>
<dbReference type="KEGG" id="rrd:RradSPS_0378"/>
<dbReference type="Proteomes" id="UP001281130">
    <property type="component" value="Unassembled WGS sequence"/>
</dbReference>
<feature type="transmembrane region" description="Helical" evidence="5">
    <location>
        <begin position="357"/>
        <end position="379"/>
    </location>
</feature>
<dbReference type="Proteomes" id="UP000025229">
    <property type="component" value="Chromosome"/>
</dbReference>
<dbReference type="SUPFAM" id="SSF103473">
    <property type="entry name" value="MFS general substrate transporter"/>
    <property type="match status" value="1"/>
</dbReference>
<feature type="transmembrane region" description="Helical" evidence="5">
    <location>
        <begin position="43"/>
        <end position="66"/>
    </location>
</feature>
<dbReference type="EMBL" id="CP007514">
    <property type="protein sequence ID" value="AHY45661.1"/>
    <property type="molecule type" value="Genomic_DNA"/>
</dbReference>
<name>A0A023X0E1_RUBRA</name>
<dbReference type="InterPro" id="IPR005829">
    <property type="entry name" value="Sugar_transporter_CS"/>
</dbReference>
<evidence type="ECO:0000256" key="4">
    <source>
        <dbReference type="ARBA" id="ARBA00023136"/>
    </source>
</evidence>
<feature type="transmembrane region" description="Helical" evidence="5">
    <location>
        <begin position="275"/>
        <end position="292"/>
    </location>
</feature>
<dbReference type="eggNOG" id="COG2814">
    <property type="taxonomic scope" value="Bacteria"/>
</dbReference>
<dbReference type="PANTHER" id="PTHR23514:SF13">
    <property type="entry name" value="INNER MEMBRANE PROTEIN YBJJ"/>
    <property type="match status" value="1"/>
</dbReference>
<dbReference type="InterPro" id="IPR051788">
    <property type="entry name" value="MFS_Transporter"/>
</dbReference>
<dbReference type="EMBL" id="JAWXXX010000001">
    <property type="protein sequence ID" value="MDX5893075.1"/>
    <property type="molecule type" value="Genomic_DNA"/>
</dbReference>
<dbReference type="GO" id="GO:0022857">
    <property type="term" value="F:transmembrane transporter activity"/>
    <property type="evidence" value="ECO:0007669"/>
    <property type="project" value="InterPro"/>
</dbReference>
<dbReference type="PROSITE" id="PS50850">
    <property type="entry name" value="MFS"/>
    <property type="match status" value="1"/>
</dbReference>
<organism evidence="7 9">
    <name type="scientific">Rubrobacter radiotolerans</name>
    <name type="common">Arthrobacter radiotolerans</name>
    <dbReference type="NCBI Taxonomy" id="42256"/>
    <lineage>
        <taxon>Bacteria</taxon>
        <taxon>Bacillati</taxon>
        <taxon>Actinomycetota</taxon>
        <taxon>Rubrobacteria</taxon>
        <taxon>Rubrobacterales</taxon>
        <taxon>Rubrobacteraceae</taxon>
        <taxon>Rubrobacter</taxon>
    </lineage>
</organism>
<evidence type="ECO:0000256" key="2">
    <source>
        <dbReference type="ARBA" id="ARBA00022692"/>
    </source>
</evidence>
<dbReference type="PANTHER" id="PTHR23514">
    <property type="entry name" value="BYPASS OF STOP CODON PROTEIN 6"/>
    <property type="match status" value="1"/>
</dbReference>
<evidence type="ECO:0000256" key="1">
    <source>
        <dbReference type="ARBA" id="ARBA00004651"/>
    </source>
</evidence>
<feature type="transmembrane region" description="Helical" evidence="5">
    <location>
        <begin position="200"/>
        <end position="222"/>
    </location>
</feature>
<dbReference type="RefSeq" id="WP_038680309.1">
    <property type="nucleotide sequence ID" value="NZ_CP007514.1"/>
</dbReference>
<proteinExistence type="predicted"/>
<feature type="transmembrane region" description="Helical" evidence="5">
    <location>
        <begin position="73"/>
        <end position="92"/>
    </location>
</feature>
<dbReference type="OrthoDB" id="151222at2"/>
<dbReference type="Pfam" id="PF07690">
    <property type="entry name" value="MFS_1"/>
    <property type="match status" value="1"/>
</dbReference>
<dbReference type="InterPro" id="IPR036259">
    <property type="entry name" value="MFS_trans_sf"/>
</dbReference>
<feature type="transmembrane region" description="Helical" evidence="5">
    <location>
        <begin position="332"/>
        <end position="351"/>
    </location>
</feature>
<dbReference type="GO" id="GO:0005886">
    <property type="term" value="C:plasma membrane"/>
    <property type="evidence" value="ECO:0007669"/>
    <property type="project" value="UniProtKB-SubCell"/>
</dbReference>
<keyword evidence="4 5" id="KW-0472">Membrane</keyword>
<feature type="transmembrane region" description="Helical" evidence="5">
    <location>
        <begin position="242"/>
        <end position="263"/>
    </location>
</feature>
<dbReference type="AlphaFoldDB" id="A0A023X0E1"/>
<feature type="domain" description="Major facilitator superfamily (MFS) profile" evidence="6">
    <location>
        <begin position="8"/>
        <end position="384"/>
    </location>
</feature>
<accession>A0A023X0E1</accession>
<evidence type="ECO:0000313" key="8">
    <source>
        <dbReference type="EMBL" id="MDX5893075.1"/>
    </source>
</evidence>
<reference evidence="8" key="2">
    <citation type="submission" date="2023-11" db="EMBL/GenBank/DDBJ databases">
        <title>MicrobeMod: A computational toolkit for identifying prokaryotic methylation and restriction-modification with nanopore sequencing.</title>
        <authorList>
            <person name="Crits-Christoph A."/>
            <person name="Kang S.C."/>
            <person name="Lee H."/>
            <person name="Ostrov N."/>
        </authorList>
    </citation>
    <scope>NUCLEOTIDE SEQUENCE</scope>
    <source>
        <strain evidence="8">ATCC 51242</strain>
    </source>
</reference>
<evidence type="ECO:0000313" key="7">
    <source>
        <dbReference type="EMBL" id="AHY45661.1"/>
    </source>
</evidence>
<gene>
    <name evidence="7" type="ORF">RradSPS_0378</name>
    <name evidence="8" type="ORF">SIL72_03425</name>
</gene>
<dbReference type="InterPro" id="IPR011701">
    <property type="entry name" value="MFS"/>
</dbReference>
<evidence type="ECO:0000259" key="6">
    <source>
        <dbReference type="PROSITE" id="PS50850"/>
    </source>
</evidence>
<feature type="transmembrane region" description="Helical" evidence="5">
    <location>
        <begin position="162"/>
        <end position="180"/>
    </location>
</feature>
<feature type="transmembrane region" description="Helical" evidence="5">
    <location>
        <begin position="298"/>
        <end position="320"/>
    </location>
</feature>
<dbReference type="Gene3D" id="1.20.1250.20">
    <property type="entry name" value="MFS general substrate transporter like domains"/>
    <property type="match status" value="2"/>
</dbReference>
<evidence type="ECO:0000256" key="5">
    <source>
        <dbReference type="SAM" id="Phobius"/>
    </source>
</evidence>
<dbReference type="InterPro" id="IPR020846">
    <property type="entry name" value="MFS_dom"/>
</dbReference>
<evidence type="ECO:0000313" key="9">
    <source>
        <dbReference type="Proteomes" id="UP000025229"/>
    </source>
</evidence>
<dbReference type="HOGENOM" id="CLU_035309_1_1_11"/>
<protein>
    <submittedName>
        <fullName evidence="8">MFS transporter</fullName>
    </submittedName>
    <submittedName>
        <fullName evidence="7">Major Facilitator Superfamily</fullName>
    </submittedName>
</protein>
<feature type="transmembrane region" description="Helical" evidence="5">
    <location>
        <begin position="133"/>
        <end position="156"/>
    </location>
</feature>
<keyword evidence="2 5" id="KW-0812">Transmembrane</keyword>